<evidence type="ECO:0000313" key="1">
    <source>
        <dbReference type="EMBL" id="MBE9079788.1"/>
    </source>
</evidence>
<protein>
    <submittedName>
        <fullName evidence="1">Uncharacterized protein</fullName>
    </submittedName>
</protein>
<accession>A0A8J7AY47</accession>
<keyword evidence="2" id="KW-1185">Reference proteome</keyword>
<dbReference type="EMBL" id="JADEXG010000067">
    <property type="protein sequence ID" value="MBE9079788.1"/>
    <property type="molecule type" value="Genomic_DNA"/>
</dbReference>
<gene>
    <name evidence="1" type="ORF">IQ241_21250</name>
</gene>
<dbReference type="RefSeq" id="WP_193911087.1">
    <property type="nucleotide sequence ID" value="NZ_JADEXG010000067.1"/>
</dbReference>
<evidence type="ECO:0000313" key="2">
    <source>
        <dbReference type="Proteomes" id="UP000636505"/>
    </source>
</evidence>
<dbReference type="Proteomes" id="UP000636505">
    <property type="component" value="Unassembled WGS sequence"/>
</dbReference>
<name>A0A8J7AY47_9CYAN</name>
<reference evidence="1" key="1">
    <citation type="submission" date="2020-10" db="EMBL/GenBank/DDBJ databases">
        <authorList>
            <person name="Castelo-Branco R."/>
            <person name="Eusebio N."/>
            <person name="Adriana R."/>
            <person name="Vieira A."/>
            <person name="Brugerolle De Fraissinette N."/>
            <person name="Rezende De Castro R."/>
            <person name="Schneider M.P."/>
            <person name="Vasconcelos V."/>
            <person name="Leao P.N."/>
        </authorList>
    </citation>
    <scope>NUCLEOTIDE SEQUENCE</scope>
    <source>
        <strain evidence="1">LEGE 07310</strain>
    </source>
</reference>
<proteinExistence type="predicted"/>
<comment type="caution">
    <text evidence="1">The sequence shown here is derived from an EMBL/GenBank/DDBJ whole genome shotgun (WGS) entry which is preliminary data.</text>
</comment>
<dbReference type="AlphaFoldDB" id="A0A8J7AY47"/>
<sequence>MASDLLQQFESIAKEHNRITARIDEAIATIPEAMAECARQLTEQGKELPSFGKSYELYRQKYEALENAPEAPLGFSAFVDKPPMPSDKNFASQMPVVEASNEPIYEDSLVEDIEEWTAYIVDPKNWTGS</sequence>
<organism evidence="1 2">
    <name type="scientific">Vasconcelosia minhoensis LEGE 07310</name>
    <dbReference type="NCBI Taxonomy" id="915328"/>
    <lineage>
        <taxon>Bacteria</taxon>
        <taxon>Bacillati</taxon>
        <taxon>Cyanobacteriota</taxon>
        <taxon>Cyanophyceae</taxon>
        <taxon>Nodosilineales</taxon>
        <taxon>Cymatolegaceae</taxon>
        <taxon>Vasconcelosia</taxon>
        <taxon>Vasconcelosia minhoensis</taxon>
    </lineage>
</organism>